<keyword evidence="2" id="KW-1185">Reference proteome</keyword>
<evidence type="ECO:0000313" key="1">
    <source>
        <dbReference type="EMBL" id="SUN76511.1"/>
    </source>
</evidence>
<name>A0A380KY79_9STRE</name>
<organism evidence="1 2">
    <name type="scientific">Streptococcus massiliensis</name>
    <dbReference type="NCBI Taxonomy" id="313439"/>
    <lineage>
        <taxon>Bacteria</taxon>
        <taxon>Bacillati</taxon>
        <taxon>Bacillota</taxon>
        <taxon>Bacilli</taxon>
        <taxon>Lactobacillales</taxon>
        <taxon>Streptococcaceae</taxon>
        <taxon>Streptococcus</taxon>
    </lineage>
</organism>
<accession>A0A380KY79</accession>
<evidence type="ECO:0000313" key="2">
    <source>
        <dbReference type="Proteomes" id="UP000254634"/>
    </source>
</evidence>
<dbReference type="Proteomes" id="UP000254634">
    <property type="component" value="Unassembled WGS sequence"/>
</dbReference>
<dbReference type="RefSeq" id="WP_018371944.1">
    <property type="nucleotide sequence ID" value="NZ_UHFR01000005.1"/>
</dbReference>
<gene>
    <name evidence="1" type="ORF">NCTC13765_01004</name>
</gene>
<reference evidence="1" key="1">
    <citation type="submission" date="2018-06" db="EMBL/GenBank/DDBJ databases">
        <authorList>
            <consortium name="Pathogen Informatics"/>
            <person name="Doyle S."/>
        </authorList>
    </citation>
    <scope>NUCLEOTIDE SEQUENCE [LARGE SCALE GENOMIC DNA]</scope>
    <source>
        <strain evidence="1">NCTC13765</strain>
    </source>
</reference>
<sequence>MIDGSLFKNEFFDSAKKTLDLATDKMITHNFEVYDFDDVKKNYCNKYNSSNEASKSVDTILINKQHDRIVFIECKSGSLIGRNSGKKKSDIKSKLRDSLLIFNDINSKNLDFSRDKAEFILLYDESENPSLGAIQKRLSQKAGEEFIKFDLGIMRGVFVKNVHTYTVDEFNKYLADNNVQWT</sequence>
<proteinExistence type="predicted"/>
<dbReference type="EMBL" id="UHFR01000005">
    <property type="protein sequence ID" value="SUN76511.1"/>
    <property type="molecule type" value="Genomic_DNA"/>
</dbReference>
<protein>
    <submittedName>
        <fullName evidence="1">Uncharacterized protein</fullName>
    </submittedName>
</protein>
<dbReference type="STRING" id="1123307.GCA_000380065_01239"/>
<dbReference type="OrthoDB" id="9788602at2"/>
<dbReference type="AlphaFoldDB" id="A0A380KY79"/>